<protein>
    <submittedName>
        <fullName evidence="1">Uncharacterized protein</fullName>
    </submittedName>
</protein>
<proteinExistence type="predicted"/>
<evidence type="ECO:0000313" key="2">
    <source>
        <dbReference type="Proteomes" id="UP000005291"/>
    </source>
</evidence>
<dbReference type="RefSeq" id="WP_002794145.1">
    <property type="nucleotide sequence ID" value="NZ_HE973594.1"/>
</dbReference>
<organism evidence="1 2">
    <name type="scientific">Microcystis aeruginosa PCC 9808</name>
    <dbReference type="NCBI Taxonomy" id="1160284"/>
    <lineage>
        <taxon>Bacteria</taxon>
        <taxon>Bacillati</taxon>
        <taxon>Cyanobacteriota</taxon>
        <taxon>Cyanophyceae</taxon>
        <taxon>Oscillatoriophycideae</taxon>
        <taxon>Chroococcales</taxon>
        <taxon>Microcystaceae</taxon>
        <taxon>Microcystis</taxon>
    </lineage>
</organism>
<gene>
    <name evidence="1" type="ORF">MICAG_2790029</name>
</gene>
<comment type="caution">
    <text evidence="1">The sequence shown here is derived from an EMBL/GenBank/DDBJ whole genome shotgun (WGS) entry which is preliminary data.</text>
</comment>
<dbReference type="HOGENOM" id="CLU_1007660_0_0_3"/>
<dbReference type="Gene3D" id="2.60.120.430">
    <property type="entry name" value="Galactose-binding lectin"/>
    <property type="match status" value="1"/>
</dbReference>
<accession>I4HTR0</accession>
<reference evidence="1 2" key="1">
    <citation type="submission" date="2012-04" db="EMBL/GenBank/DDBJ databases">
        <authorList>
            <person name="Genoscope - CEA"/>
        </authorList>
    </citation>
    <scope>NUCLEOTIDE SEQUENCE [LARGE SCALE GENOMIC DNA]</scope>
    <source>
        <strain evidence="1 2">9808</strain>
    </source>
</reference>
<dbReference type="Proteomes" id="UP000005291">
    <property type="component" value="Unassembled WGS sequence"/>
</dbReference>
<dbReference type="EMBL" id="CAIN01000200">
    <property type="protein sequence ID" value="CCI25434.1"/>
    <property type="molecule type" value="Genomic_DNA"/>
</dbReference>
<name>I4HTR0_MICAE</name>
<sequence length="276" mass="30951">MKTYTVDHLFQLLLGLSLTLFLSLIFPIAQIKAENLSTLAVVKVTCPKLEVTRLLVGDNEPKDALFLYPVSSRQLDSTRQSQLTLEKKIKVSDLEAITKLADQSLADKDTCEQANAFNTDNTEGAVTIPDSLSLEKKFKIWLGLRSPLVMQNTNIPITIDSKLIWNDTGINLVAGQEYHFQATGQWTDWTITSNADGYESTNFFLKLCERLRRMPNSPWFSLIGSIDKDQDSLFLIGTNKQFTAPKTGRLYCFANDVIIAYGNNRDSIQLTVTSLT</sequence>
<evidence type="ECO:0000313" key="1">
    <source>
        <dbReference type="EMBL" id="CCI25434.1"/>
    </source>
</evidence>
<dbReference type="AlphaFoldDB" id="I4HTR0"/>